<proteinExistence type="predicted"/>
<accession>A0A5S4YP91</accession>
<reference evidence="1 2" key="1">
    <citation type="submission" date="2019-08" db="EMBL/GenBank/DDBJ databases">
        <title>Bradyrhizobium hipponensis sp. nov., a rhizobium isolated from a Lupinus angustifolius root nodule in Tunisia.</title>
        <authorList>
            <person name="Off K."/>
            <person name="Rejili M."/>
            <person name="Mars M."/>
            <person name="Brachmann A."/>
            <person name="Marin M."/>
        </authorList>
    </citation>
    <scope>NUCLEOTIDE SEQUENCE [LARGE SCALE GENOMIC DNA]</scope>
    <source>
        <strain evidence="2">aSej3</strain>
    </source>
</reference>
<protein>
    <submittedName>
        <fullName evidence="1">Uncharacterized protein</fullName>
    </submittedName>
</protein>
<evidence type="ECO:0000313" key="1">
    <source>
        <dbReference type="EMBL" id="TYO62149.1"/>
    </source>
</evidence>
<gene>
    <name evidence="1" type="ORF">FXV83_34570</name>
</gene>
<sequence length="118" mass="13154">MLDGIVAGQKADALGQYVSNRVRYFATRSAKDPSTVVKEALELFEQDWKEPLRRTAISSGKKAFAALNGQFQEKFGLSITSNQVIKHLERSDVGDLVDILRDLDEFARIMPTPVRGLT</sequence>
<dbReference type="EMBL" id="VSTH01000143">
    <property type="protein sequence ID" value="TYO62149.1"/>
    <property type="molecule type" value="Genomic_DNA"/>
</dbReference>
<organism evidence="1 2">
    <name type="scientific">Bradyrhizobium hipponense</name>
    <dbReference type="NCBI Taxonomy" id="2605638"/>
    <lineage>
        <taxon>Bacteria</taxon>
        <taxon>Pseudomonadati</taxon>
        <taxon>Pseudomonadota</taxon>
        <taxon>Alphaproteobacteria</taxon>
        <taxon>Hyphomicrobiales</taxon>
        <taxon>Nitrobacteraceae</taxon>
        <taxon>Bradyrhizobium</taxon>
    </lineage>
</organism>
<dbReference type="AlphaFoldDB" id="A0A5S4YP91"/>
<keyword evidence="2" id="KW-1185">Reference proteome</keyword>
<name>A0A5S4YP91_9BRAD</name>
<evidence type="ECO:0000313" key="2">
    <source>
        <dbReference type="Proteomes" id="UP000324797"/>
    </source>
</evidence>
<dbReference type="RefSeq" id="WP_148744028.1">
    <property type="nucleotide sequence ID" value="NZ_VSTH01000143.1"/>
</dbReference>
<comment type="caution">
    <text evidence="1">The sequence shown here is derived from an EMBL/GenBank/DDBJ whole genome shotgun (WGS) entry which is preliminary data.</text>
</comment>
<dbReference type="Proteomes" id="UP000324797">
    <property type="component" value="Unassembled WGS sequence"/>
</dbReference>